<dbReference type="KEGG" id="sgz:C0216_11200"/>
<evidence type="ECO:0000313" key="4">
    <source>
        <dbReference type="Proteomes" id="UP000252004"/>
    </source>
</evidence>
<proteinExistence type="predicted"/>
<name>A0A344TZ78_9ACTN</name>
<gene>
    <name evidence="3" type="ORF">C0216_11200</name>
</gene>
<sequence length="262" mass="27658">MASTQTDESGGSAVRKTRFVATSRSSQEGADTPERMEPAGSLRKRTLAAGLSMGVGALLCFLLSAGISDGQSAERGTAVPEVSSLREQLRITEAKTAALPKADDAERGLTAALRAAGQVAKLQNDYRYLTPKVAAGGGKLDAATSQSTLRNLIPYFAPSVHREDLGPWYLLAGDKDVPAGVGIPMSFDSGFEWAGQVPYLVNDDGTIAVTWLAMETRTGAGEKPAVLAWARADYDLVRNAFVNIRTGTTVTGKALEQEVRAP</sequence>
<keyword evidence="2" id="KW-0812">Transmembrane</keyword>
<feature type="transmembrane region" description="Helical" evidence="2">
    <location>
        <begin position="46"/>
        <end position="67"/>
    </location>
</feature>
<evidence type="ECO:0000256" key="2">
    <source>
        <dbReference type="SAM" id="Phobius"/>
    </source>
</evidence>
<dbReference type="AlphaFoldDB" id="A0A344TZ78"/>
<dbReference type="RefSeq" id="WP_114055128.1">
    <property type="nucleotide sequence ID" value="NZ_CP030862.1"/>
</dbReference>
<feature type="compositionally biased region" description="Polar residues" evidence="1">
    <location>
        <begin position="20"/>
        <end position="29"/>
    </location>
</feature>
<protein>
    <submittedName>
        <fullName evidence="3">Uncharacterized protein</fullName>
    </submittedName>
</protein>
<dbReference type="Proteomes" id="UP000252004">
    <property type="component" value="Chromosome"/>
</dbReference>
<reference evidence="3 4" key="1">
    <citation type="submission" date="2018-01" db="EMBL/GenBank/DDBJ databases">
        <title>Draft genome Sequence of streptomyces globosus LZH-48.</title>
        <authorList>
            <person name="Ran K."/>
            <person name="Li Z."/>
            <person name="Wei S."/>
            <person name="Dong R."/>
        </authorList>
    </citation>
    <scope>NUCLEOTIDE SEQUENCE [LARGE SCALE GENOMIC DNA]</scope>
    <source>
        <strain evidence="3 4">LZH-48</strain>
    </source>
</reference>
<keyword evidence="2" id="KW-0472">Membrane</keyword>
<feature type="region of interest" description="Disordered" evidence="1">
    <location>
        <begin position="1"/>
        <end position="40"/>
    </location>
</feature>
<keyword evidence="2" id="KW-1133">Transmembrane helix</keyword>
<evidence type="ECO:0000313" key="3">
    <source>
        <dbReference type="EMBL" id="AXE23949.1"/>
    </source>
</evidence>
<evidence type="ECO:0000256" key="1">
    <source>
        <dbReference type="SAM" id="MobiDB-lite"/>
    </source>
</evidence>
<dbReference type="OrthoDB" id="4923140at2"/>
<dbReference type="EMBL" id="CP030862">
    <property type="protein sequence ID" value="AXE23949.1"/>
    <property type="molecule type" value="Genomic_DNA"/>
</dbReference>
<accession>A0A344TZ78</accession>
<keyword evidence="4" id="KW-1185">Reference proteome</keyword>
<organism evidence="3 4">
    <name type="scientific">Streptomyces globosus</name>
    <dbReference type="NCBI Taxonomy" id="68209"/>
    <lineage>
        <taxon>Bacteria</taxon>
        <taxon>Bacillati</taxon>
        <taxon>Actinomycetota</taxon>
        <taxon>Actinomycetes</taxon>
        <taxon>Kitasatosporales</taxon>
        <taxon>Streptomycetaceae</taxon>
        <taxon>Streptomyces</taxon>
    </lineage>
</organism>